<dbReference type="Proteomes" id="UP000092154">
    <property type="component" value="Unassembled WGS sequence"/>
</dbReference>
<evidence type="ECO:0000256" key="1">
    <source>
        <dbReference type="SAM" id="Phobius"/>
    </source>
</evidence>
<feature type="transmembrane region" description="Helical" evidence="1">
    <location>
        <begin position="12"/>
        <end position="35"/>
    </location>
</feature>
<gene>
    <name evidence="2" type="ORF">K503DRAFT_119740</name>
</gene>
<evidence type="ECO:0000313" key="3">
    <source>
        <dbReference type="Proteomes" id="UP000092154"/>
    </source>
</evidence>
<proteinExistence type="predicted"/>
<name>A0A1B7N270_9AGAM</name>
<keyword evidence="1" id="KW-1133">Transmembrane helix</keyword>
<dbReference type="EMBL" id="KV448269">
    <property type="protein sequence ID" value="OAX38943.1"/>
    <property type="molecule type" value="Genomic_DNA"/>
</dbReference>
<evidence type="ECO:0000313" key="2">
    <source>
        <dbReference type="EMBL" id="OAX38943.1"/>
    </source>
</evidence>
<dbReference type="InParanoid" id="A0A1B7N270"/>
<keyword evidence="1" id="KW-0472">Membrane</keyword>
<protein>
    <submittedName>
        <fullName evidence="2">Uncharacterized protein</fullName>
    </submittedName>
</protein>
<organism evidence="2 3">
    <name type="scientific">Rhizopogon vinicolor AM-OR11-026</name>
    <dbReference type="NCBI Taxonomy" id="1314800"/>
    <lineage>
        <taxon>Eukaryota</taxon>
        <taxon>Fungi</taxon>
        <taxon>Dikarya</taxon>
        <taxon>Basidiomycota</taxon>
        <taxon>Agaricomycotina</taxon>
        <taxon>Agaricomycetes</taxon>
        <taxon>Agaricomycetidae</taxon>
        <taxon>Boletales</taxon>
        <taxon>Suillineae</taxon>
        <taxon>Rhizopogonaceae</taxon>
        <taxon>Rhizopogon</taxon>
    </lineage>
</organism>
<accession>A0A1B7N270</accession>
<dbReference type="AlphaFoldDB" id="A0A1B7N270"/>
<keyword evidence="1" id="KW-0812">Transmembrane</keyword>
<reference evidence="2 3" key="1">
    <citation type="submission" date="2016-06" db="EMBL/GenBank/DDBJ databases">
        <title>Comparative genomics of the ectomycorrhizal sister species Rhizopogon vinicolor and Rhizopogon vesiculosus (Basidiomycota: Boletales) reveals a divergence of the mating type B locus.</title>
        <authorList>
            <consortium name="DOE Joint Genome Institute"/>
            <person name="Mujic A.B."/>
            <person name="Kuo A."/>
            <person name="Tritt A."/>
            <person name="Lipzen A."/>
            <person name="Chen C."/>
            <person name="Johnson J."/>
            <person name="Sharma A."/>
            <person name="Barry K."/>
            <person name="Grigoriev I.V."/>
            <person name="Spatafora J.W."/>
        </authorList>
    </citation>
    <scope>NUCLEOTIDE SEQUENCE [LARGE SCALE GENOMIC DNA]</scope>
    <source>
        <strain evidence="2 3">AM-OR11-026</strain>
    </source>
</reference>
<sequence>MHSLSCALPHLTYCLAPLGTTFQMIVFFCITYALITTNALTDGWCMVGVSREGGLTLLKDMKQVSPAISRPHYSQVASSTCTTLMGLTTSRTSASIHEGSSCAKQLSSMILIMIITVSQVICSEVCFEAAQLVSTTISETFVWGALSTGCLGSLGCKHCRHRQRTVYRRKHDSPEERGLARTRQGG</sequence>
<keyword evidence="3" id="KW-1185">Reference proteome</keyword>